<dbReference type="SMART" id="SM00422">
    <property type="entry name" value="HTH_MERR"/>
    <property type="match status" value="1"/>
</dbReference>
<dbReference type="PANTHER" id="PTHR30204">
    <property type="entry name" value="REDOX-CYCLING DRUG-SENSING TRANSCRIPTIONAL ACTIVATOR SOXR"/>
    <property type="match status" value="1"/>
</dbReference>
<organism evidence="4 5">
    <name type="scientific">Angustibacter aerolatus</name>
    <dbReference type="NCBI Taxonomy" id="1162965"/>
    <lineage>
        <taxon>Bacteria</taxon>
        <taxon>Bacillati</taxon>
        <taxon>Actinomycetota</taxon>
        <taxon>Actinomycetes</taxon>
        <taxon>Kineosporiales</taxon>
        <taxon>Kineosporiaceae</taxon>
    </lineage>
</organism>
<feature type="compositionally biased region" description="Low complexity" evidence="2">
    <location>
        <begin position="130"/>
        <end position="145"/>
    </location>
</feature>
<proteinExistence type="predicted"/>
<accession>A0ABQ6JL78</accession>
<sequence length="152" mass="17046">MASERTWTIAEVAEDLGVTHRTVRYYEDVGLVSPERRGTVRVYRARDRIRLRLVLRGKRLGFPLDEIRTIVDMYDQTPGEAGHLRYLLDQVGERRAEPDPAAARRAVGAGRAWPTSSAAAARTSRRCSHPRPTTARAPARARVAAGQEQESR</sequence>
<dbReference type="PANTHER" id="PTHR30204:SF58">
    <property type="entry name" value="HTH-TYPE TRANSCRIPTIONAL REGULATOR YFMP"/>
    <property type="match status" value="1"/>
</dbReference>
<dbReference type="SUPFAM" id="SSF46955">
    <property type="entry name" value="Putative DNA-binding domain"/>
    <property type="match status" value="1"/>
</dbReference>
<keyword evidence="1" id="KW-0238">DNA-binding</keyword>
<dbReference type="EMBL" id="BSUZ01000001">
    <property type="protein sequence ID" value="GMA88321.1"/>
    <property type="molecule type" value="Genomic_DNA"/>
</dbReference>
<evidence type="ECO:0000313" key="5">
    <source>
        <dbReference type="Proteomes" id="UP001157017"/>
    </source>
</evidence>
<dbReference type="Gene3D" id="1.10.1660.10">
    <property type="match status" value="1"/>
</dbReference>
<dbReference type="Pfam" id="PF13411">
    <property type="entry name" value="MerR_1"/>
    <property type="match status" value="1"/>
</dbReference>
<evidence type="ECO:0000256" key="1">
    <source>
        <dbReference type="ARBA" id="ARBA00023125"/>
    </source>
</evidence>
<evidence type="ECO:0000256" key="2">
    <source>
        <dbReference type="SAM" id="MobiDB-lite"/>
    </source>
</evidence>
<dbReference type="PROSITE" id="PS00552">
    <property type="entry name" value="HTH_MERR_1"/>
    <property type="match status" value="1"/>
</dbReference>
<dbReference type="CDD" id="cd04776">
    <property type="entry name" value="HTH_GnyR"/>
    <property type="match status" value="1"/>
</dbReference>
<dbReference type="Proteomes" id="UP001157017">
    <property type="component" value="Unassembled WGS sequence"/>
</dbReference>
<keyword evidence="5" id="KW-1185">Reference proteome</keyword>
<comment type="caution">
    <text evidence="4">The sequence shown here is derived from an EMBL/GenBank/DDBJ whole genome shotgun (WGS) entry which is preliminary data.</text>
</comment>
<feature type="domain" description="HTH merR-type" evidence="3">
    <location>
        <begin position="6"/>
        <end position="73"/>
    </location>
</feature>
<feature type="region of interest" description="Disordered" evidence="2">
    <location>
        <begin position="97"/>
        <end position="152"/>
    </location>
</feature>
<evidence type="ECO:0000259" key="3">
    <source>
        <dbReference type="PROSITE" id="PS50937"/>
    </source>
</evidence>
<reference evidence="5" key="1">
    <citation type="journal article" date="2019" name="Int. J. Syst. Evol. Microbiol.">
        <title>The Global Catalogue of Microorganisms (GCM) 10K type strain sequencing project: providing services to taxonomists for standard genome sequencing and annotation.</title>
        <authorList>
            <consortium name="The Broad Institute Genomics Platform"/>
            <consortium name="The Broad Institute Genome Sequencing Center for Infectious Disease"/>
            <person name="Wu L."/>
            <person name="Ma J."/>
        </authorList>
    </citation>
    <scope>NUCLEOTIDE SEQUENCE [LARGE SCALE GENOMIC DNA]</scope>
    <source>
        <strain evidence="5">NBRC 108730</strain>
    </source>
</reference>
<feature type="compositionally biased region" description="Low complexity" evidence="2">
    <location>
        <begin position="99"/>
        <end position="122"/>
    </location>
</feature>
<name>A0ABQ6JL78_9ACTN</name>
<protein>
    <recommendedName>
        <fullName evidence="3">HTH merR-type domain-containing protein</fullName>
    </recommendedName>
</protein>
<dbReference type="PROSITE" id="PS50937">
    <property type="entry name" value="HTH_MERR_2"/>
    <property type="match status" value="1"/>
</dbReference>
<dbReference type="InterPro" id="IPR047057">
    <property type="entry name" value="MerR_fam"/>
</dbReference>
<dbReference type="InterPro" id="IPR000551">
    <property type="entry name" value="MerR-type_HTH_dom"/>
</dbReference>
<dbReference type="InterPro" id="IPR009061">
    <property type="entry name" value="DNA-bd_dom_put_sf"/>
</dbReference>
<evidence type="ECO:0000313" key="4">
    <source>
        <dbReference type="EMBL" id="GMA88321.1"/>
    </source>
</evidence>
<gene>
    <name evidence="4" type="ORF">GCM10025868_35710</name>
</gene>